<dbReference type="PANTHER" id="PTHR15261">
    <property type="entry name" value="THROMBOSPONDIN-TYPE LAMININ G DOMAIN AND EAR REPEAT-CONTAINING"/>
    <property type="match status" value="1"/>
</dbReference>
<keyword evidence="1 3" id="KW-0732">Signal</keyword>
<protein>
    <submittedName>
        <fullName evidence="5">Uncharacterized protein LOC109467656</fullName>
    </submittedName>
</protein>
<dbReference type="KEGG" id="bbel:109467656"/>
<gene>
    <name evidence="5" type="primary">LOC109467656</name>
</gene>
<dbReference type="PANTHER" id="PTHR15261:SF4">
    <property type="entry name" value="THROMBOSPONDIN-TYPE LAMININ G DOMAIN AND EAR REPEAT-CONTAINING PROTEIN"/>
    <property type="match status" value="1"/>
</dbReference>
<keyword evidence="2" id="KW-0677">Repeat</keyword>
<evidence type="ECO:0000313" key="4">
    <source>
        <dbReference type="Proteomes" id="UP000515135"/>
    </source>
</evidence>
<feature type="signal peptide" evidence="3">
    <location>
        <begin position="1"/>
        <end position="27"/>
    </location>
</feature>
<evidence type="ECO:0000256" key="3">
    <source>
        <dbReference type="SAM" id="SignalP"/>
    </source>
</evidence>
<dbReference type="GO" id="GO:0007165">
    <property type="term" value="P:signal transduction"/>
    <property type="evidence" value="ECO:0007669"/>
    <property type="project" value="TreeGrafter"/>
</dbReference>
<sequence length="2087" mass="231017">MAKSAVCTAPWMSGVVVLVLFVTMVDPTEHQQSEHGTAQQVFQFEVNQVLDRQFTQLTQALETAETSRVKRTVDFTLSPMFPHETEDQAEEVHLSGVSMTDVYTMAFLQLDDVAFLFLASGNSQVHNVTIFALDADSEDFSKAGEWQVSGPVVLEAISMGSSGFLLVSEEDEKNVPKAYRTEIYTFNRGATSFVQTIVTPGSCHWRHFTMEDGLFIAMLSERAYSGSMLLHIYYWDGAYFDKVYDIPVQTACDIEPFTIQKQSYLAVANCPTDSAKGTERNSSLIYKFLPFKNEFEVYQMLPGYVTTDLEFFTAGPDAFLAVTQRTAWTSTLQHTDTYNCECVIYRWNGYFFVPYQDIPLTDADVTKSVQLYQEQAVLLVTNAKDSVETYQLANDKFEQSSIFSSHSDLIGVKDIHSFYAGTSSYLMFISDEARLFKLTFLQRRNLMGFQHVTVGEGVWLSAELQNVEKSISKLSSDIQMKEVKLNMSELVEGRKSFQNITISHWLTEWDDTIVTEEEKQAVQEYEDLMASILLMYSTSMDIMDSLPRYLSKSGEQTFTTDKHIKSLKVKHLSTSKNIDAEIINKEKFRHLVKNMFYNNQADQSVHATLTLPFLTVQGNVTVLGTIDDLHIPLDVVFQHIPNDISATKAFEQGVVFHQDMDVSGSIDDMLLEDCLLTQEDQNVTGFLTFGDDISCKGEVIVEEELTVSTVDLSSLAGAVVYLQVGGAPVRLAGSCVITTTVDVQGDVSITGTIDQVDICQLGETVMRVDSSQIISADWTVLSDVTFTKDLTVAGTINNVFLPGDVARWEGDHIMTGDVFLNNRVVITSTGVLVLGGTADGILLSNILTVESDQEINGQIMFQTNIVLRNSSIVSGLINGIELPWFAADILWKSVENLMTDLQSGVMIITGVKTFADFLVCQPPCSVDGFVDGVDVTHLYHNTVGPHQPDNVPENVLLVSQSYMSAHLSSDSRSFWTDFTFADVPANLKSNLYFLGNVSISDHLSVEGLVNGADVNAILTDALVTTGPQVVVGSKVFVDGVTLTELHVDGTVDGLNLPDDVMTIQATQYSSGVQTFQDEVHLSKLAAGQLTVHELSDWNLTDLMMNTLFTHAHQSVLGKKTFAGSLDIVADLMVVGEVDEVMQLQNVTSDAVKKDGSVTVATKQVFMEVSIWNISVTGLLSGVDMSYLSPGRVMVQHMNQTIHGHRTLLQNVSMTCLTVQGLLNGADVLQLEQEAMLVTDTCYTGVMFKDVISEGNISLHEGGQTDGLDLSLDLDGKIIYGQKTFLMPVHVHGNIRSQNGRIDQVNLTQVADQTMDTKSSQVITAAKTIHGNVHLTGDMIIQGFLNGILVNEFQHGAMTLTRDHIISDHKRFQDVIITQLSVSGTTTGVHLEDVNSQRVTLNKTTHIMGRKLLMASTGLKNHLTTSEIVLSGLLTGLDVPIFSSAVLRRSSTQVITGLHTWQCVVQTQSLQLGGALNSVVLHNVWLTSQSTSTIQEKTFRFPLRIIGDIELGPDETVNGVDISEWERLSVLTDGRRQVHGSVRMGSVHVTAGLRVTGHIDGVEVSRMMRVHGDQVITGRKTFIGNVVISKQSDILLHGLFNKLDMKTLMQGALKHESTSFLILTHVYGNVSVHGRVGFSLSVGRYDPEGLREGSRQLVQMYTDVSQYLPHHRTHTCQAVNTLNTFLSAFRLPVQYFEMQVLFDEDSISVHGFGHQLQQYVMVCSCQAVTVYMMTSSADQPLIPVYSSTFSPTVHITSYSFTNRTFIVTTHDKTNWYPTVCTTIPDDSLYAYSTIYEWSGEHLVPVQTILRPPGRWGRGISVEPFWDGTYQYILITGEAGNEALVYRSTALRYGLINGLKLQGLHQLTTVQYRGKIFATVSKSSAPDASAPFTADIYSWRSRIQRFTLIGRIPEHGVVESRLFAAEDSLYVVLLTQQTSQAHGTRSLLSVYQYGVRNRFLRQQQDSLPSTAKDIQVITAAGVTYLCVTVEGVKLMLYTWKGDSGFVFDLSVNVPGLMSAEMFTDRRRTRVYAVVRTDKTVETKPIITNVRQSTGHISTAVLWSILPGVPVREPASICQPSEKTGNQETA</sequence>
<organism evidence="4 5">
    <name type="scientific">Branchiostoma belcheri</name>
    <name type="common">Amphioxus</name>
    <dbReference type="NCBI Taxonomy" id="7741"/>
    <lineage>
        <taxon>Eukaryota</taxon>
        <taxon>Metazoa</taxon>
        <taxon>Chordata</taxon>
        <taxon>Cephalochordata</taxon>
        <taxon>Leptocardii</taxon>
        <taxon>Amphioxiformes</taxon>
        <taxon>Branchiostomatidae</taxon>
        <taxon>Branchiostoma</taxon>
    </lineage>
</organism>
<keyword evidence="4" id="KW-1185">Reference proteome</keyword>
<proteinExistence type="predicted"/>
<accession>A0A6P4YRE3</accession>
<dbReference type="InterPro" id="IPR009039">
    <property type="entry name" value="EAR"/>
</dbReference>
<evidence type="ECO:0000313" key="5">
    <source>
        <dbReference type="RefSeq" id="XP_019621257.1"/>
    </source>
</evidence>
<evidence type="ECO:0000256" key="1">
    <source>
        <dbReference type="ARBA" id="ARBA00022729"/>
    </source>
</evidence>
<dbReference type="RefSeq" id="XP_019621257.1">
    <property type="nucleotide sequence ID" value="XM_019765698.1"/>
</dbReference>
<dbReference type="PROSITE" id="PS50912">
    <property type="entry name" value="EAR"/>
    <property type="match status" value="2"/>
</dbReference>
<reference evidence="5" key="1">
    <citation type="submission" date="2025-08" db="UniProtKB">
        <authorList>
            <consortium name="RefSeq"/>
        </authorList>
    </citation>
    <scope>IDENTIFICATION</scope>
    <source>
        <tissue evidence="5">Gonad</tissue>
    </source>
</reference>
<name>A0A6P4YRE3_BRABE</name>
<dbReference type="Proteomes" id="UP000515135">
    <property type="component" value="Unplaced"/>
</dbReference>
<dbReference type="Pfam" id="PF03736">
    <property type="entry name" value="EPTP"/>
    <property type="match status" value="2"/>
</dbReference>
<dbReference type="InterPro" id="IPR005492">
    <property type="entry name" value="EPTP"/>
</dbReference>
<dbReference type="GeneID" id="109467656"/>
<dbReference type="OrthoDB" id="188713at2759"/>
<feature type="chain" id="PRO_5028265511" evidence="3">
    <location>
        <begin position="28"/>
        <end position="2087"/>
    </location>
</feature>
<evidence type="ECO:0000256" key="2">
    <source>
        <dbReference type="ARBA" id="ARBA00022737"/>
    </source>
</evidence>